<comment type="caution">
    <text evidence="2">The sequence shown here is derived from an EMBL/GenBank/DDBJ whole genome shotgun (WGS) entry which is preliminary data.</text>
</comment>
<name>A0AAV9PSX6_9PEZI</name>
<dbReference type="GO" id="GO:0043531">
    <property type="term" value="F:ADP binding"/>
    <property type="evidence" value="ECO:0007669"/>
    <property type="project" value="InterPro"/>
</dbReference>
<proteinExistence type="predicted"/>
<dbReference type="SUPFAM" id="SSF52540">
    <property type="entry name" value="P-loop containing nucleoside triphosphate hydrolases"/>
    <property type="match status" value="1"/>
</dbReference>
<dbReference type="EMBL" id="JAXLQG010000049">
    <property type="protein sequence ID" value="KAK5527507.1"/>
    <property type="molecule type" value="Genomic_DNA"/>
</dbReference>
<dbReference type="InterPro" id="IPR027417">
    <property type="entry name" value="P-loop_NTPase"/>
</dbReference>
<accession>A0AAV9PSX6</accession>
<dbReference type="Pfam" id="PF00931">
    <property type="entry name" value="NB-ARC"/>
    <property type="match status" value="1"/>
</dbReference>
<dbReference type="InterPro" id="IPR002182">
    <property type="entry name" value="NB-ARC"/>
</dbReference>
<sequence length="470" mass="53570">MPPLYGEGQEKAHKRLQDEIDKIYRRHDSDQFVVGFDHWAIPEAAQFVARENELAEMRRVLHGHDSRSAIVLHGLGGIGKTQLVIKYITQHKERYTAIFWLNANDEGSLKLSFRNVAQRILEDQRASISTSALASVDLDGNLDQVVTAVNTWLSLKTDTRWLMVYDNYDNPRTASNLDPSAVDIRQFLPRADHGSIIITTRSAQVSQGYRLHVQKLQNVQESLDILSNTSKRGNIQNDRGAIALVTELDGLPLALSAAGAYLQHVTTGFSDYLRLYRASWLRLQMTSPQLSSYEDRSLYTIWQITFDRIQRQNAAAAKLLQWWAYFDRQDVWFELLRHARSADDEWIQKLAGDELNFNEAVTLLCSFGLVDVDRSLSLPLGAERYSVHSCVHSWAVSVLNQKWDEGLAKLALACVASEVPSTTEKDWWLLQRRLLQHATRQDLFIVDDKVNIDGLEWAFNSLGNLYEDQG</sequence>
<dbReference type="Proteomes" id="UP001345827">
    <property type="component" value="Unassembled WGS sequence"/>
</dbReference>
<dbReference type="PANTHER" id="PTHR35205:SF1">
    <property type="entry name" value="ZU5 DOMAIN-CONTAINING PROTEIN"/>
    <property type="match status" value="1"/>
</dbReference>
<feature type="domain" description="NB-ARC" evidence="1">
    <location>
        <begin position="53"/>
        <end position="230"/>
    </location>
</feature>
<keyword evidence="3" id="KW-1185">Reference proteome</keyword>
<dbReference type="PANTHER" id="PTHR35205">
    <property type="entry name" value="NB-ARC AND TPR DOMAIN PROTEIN"/>
    <property type="match status" value="1"/>
</dbReference>
<organism evidence="2 3">
    <name type="scientific">Vermiconidia calcicola</name>
    <dbReference type="NCBI Taxonomy" id="1690605"/>
    <lineage>
        <taxon>Eukaryota</taxon>
        <taxon>Fungi</taxon>
        <taxon>Dikarya</taxon>
        <taxon>Ascomycota</taxon>
        <taxon>Pezizomycotina</taxon>
        <taxon>Dothideomycetes</taxon>
        <taxon>Dothideomycetidae</taxon>
        <taxon>Mycosphaerellales</taxon>
        <taxon>Extremaceae</taxon>
        <taxon>Vermiconidia</taxon>
    </lineage>
</organism>
<protein>
    <recommendedName>
        <fullName evidence="1">NB-ARC domain-containing protein</fullName>
    </recommendedName>
</protein>
<gene>
    <name evidence="2" type="ORF">LTR25_011120</name>
</gene>
<reference evidence="2 3" key="1">
    <citation type="submission" date="2023-06" db="EMBL/GenBank/DDBJ databases">
        <title>Black Yeasts Isolated from many extreme environments.</title>
        <authorList>
            <person name="Coleine C."/>
            <person name="Stajich J.E."/>
            <person name="Selbmann L."/>
        </authorList>
    </citation>
    <scope>NUCLEOTIDE SEQUENCE [LARGE SCALE GENOMIC DNA]</scope>
    <source>
        <strain evidence="2 3">CCFEE 5887</strain>
    </source>
</reference>
<dbReference type="AlphaFoldDB" id="A0AAV9PSX6"/>
<dbReference type="PRINTS" id="PR00364">
    <property type="entry name" value="DISEASERSIST"/>
</dbReference>
<evidence type="ECO:0000259" key="1">
    <source>
        <dbReference type="Pfam" id="PF00931"/>
    </source>
</evidence>
<evidence type="ECO:0000313" key="2">
    <source>
        <dbReference type="EMBL" id="KAK5527507.1"/>
    </source>
</evidence>
<dbReference type="Gene3D" id="3.40.50.300">
    <property type="entry name" value="P-loop containing nucleotide triphosphate hydrolases"/>
    <property type="match status" value="1"/>
</dbReference>
<evidence type="ECO:0000313" key="3">
    <source>
        <dbReference type="Proteomes" id="UP001345827"/>
    </source>
</evidence>